<dbReference type="GeneID" id="92077018"/>
<sequence>MLVAVAPVGYRTGCIGQLLATALLESSAELQLTLTDVIEPPIPSASSQHASRITTAKSDLTDTQAISSLLSTKSTAVYLLHGLMPGAAEAQMELGWKVNWDSHRHLRPLEGVQPRSRHYLHKLPRSVRAGVTQRSDYRDDLSHTDVELWIPEVDGRNLLEQPLSEAAA</sequence>
<gene>
    <name evidence="1" type="ORF">PG986_007734</name>
</gene>
<evidence type="ECO:0008006" key="3">
    <source>
        <dbReference type="Google" id="ProtNLM"/>
    </source>
</evidence>
<comment type="caution">
    <text evidence="1">The sequence shown here is derived from an EMBL/GenBank/DDBJ whole genome shotgun (WGS) entry which is preliminary data.</text>
</comment>
<evidence type="ECO:0000313" key="1">
    <source>
        <dbReference type="EMBL" id="KAK7952006.1"/>
    </source>
</evidence>
<name>A0ABR1QE71_9PEZI</name>
<dbReference type="Gene3D" id="3.40.50.720">
    <property type="entry name" value="NAD(P)-binding Rossmann-like Domain"/>
    <property type="match status" value="1"/>
</dbReference>
<proteinExistence type="predicted"/>
<dbReference type="EMBL" id="JAQQWE010000005">
    <property type="protein sequence ID" value="KAK7952006.1"/>
    <property type="molecule type" value="Genomic_DNA"/>
</dbReference>
<dbReference type="RefSeq" id="XP_066700068.1">
    <property type="nucleotide sequence ID" value="XM_066843956.1"/>
</dbReference>
<dbReference type="InterPro" id="IPR036291">
    <property type="entry name" value="NAD(P)-bd_dom_sf"/>
</dbReference>
<dbReference type="Proteomes" id="UP001391051">
    <property type="component" value="Unassembled WGS sequence"/>
</dbReference>
<protein>
    <recommendedName>
        <fullName evidence="3">NAD(P)-binding domain-containing protein</fullName>
    </recommendedName>
</protein>
<keyword evidence="2" id="KW-1185">Reference proteome</keyword>
<evidence type="ECO:0000313" key="2">
    <source>
        <dbReference type="Proteomes" id="UP001391051"/>
    </source>
</evidence>
<accession>A0ABR1QE71</accession>
<organism evidence="1 2">
    <name type="scientific">Apiospora aurea</name>
    <dbReference type="NCBI Taxonomy" id="335848"/>
    <lineage>
        <taxon>Eukaryota</taxon>
        <taxon>Fungi</taxon>
        <taxon>Dikarya</taxon>
        <taxon>Ascomycota</taxon>
        <taxon>Pezizomycotina</taxon>
        <taxon>Sordariomycetes</taxon>
        <taxon>Xylariomycetidae</taxon>
        <taxon>Amphisphaeriales</taxon>
        <taxon>Apiosporaceae</taxon>
        <taxon>Apiospora</taxon>
    </lineage>
</organism>
<reference evidence="1 2" key="1">
    <citation type="submission" date="2023-01" db="EMBL/GenBank/DDBJ databases">
        <title>Analysis of 21 Apiospora genomes using comparative genomics revels a genus with tremendous synthesis potential of carbohydrate active enzymes and secondary metabolites.</title>
        <authorList>
            <person name="Sorensen T."/>
        </authorList>
    </citation>
    <scope>NUCLEOTIDE SEQUENCE [LARGE SCALE GENOMIC DNA]</scope>
    <source>
        <strain evidence="1 2">CBS 24483</strain>
    </source>
</reference>
<dbReference type="SUPFAM" id="SSF51735">
    <property type="entry name" value="NAD(P)-binding Rossmann-fold domains"/>
    <property type="match status" value="1"/>
</dbReference>